<dbReference type="HOGENOM" id="CLU_040643_0_0_10"/>
<dbReference type="OrthoDB" id="1111178at2"/>
<evidence type="ECO:0000256" key="1">
    <source>
        <dbReference type="SAM" id="MobiDB-lite"/>
    </source>
</evidence>
<evidence type="ECO:0000313" key="4">
    <source>
        <dbReference type="Proteomes" id="UP000005150"/>
    </source>
</evidence>
<feature type="region of interest" description="Disordered" evidence="1">
    <location>
        <begin position="458"/>
        <end position="478"/>
    </location>
</feature>
<dbReference type="Proteomes" id="UP000005150">
    <property type="component" value="Unassembled WGS sequence"/>
</dbReference>
<dbReference type="EMBL" id="AGXV01000041">
    <property type="protein sequence ID" value="EIY59046.1"/>
    <property type="molecule type" value="Genomic_DNA"/>
</dbReference>
<evidence type="ECO:0000313" key="3">
    <source>
        <dbReference type="EMBL" id="EIY59046.1"/>
    </source>
</evidence>
<dbReference type="AlphaFoldDB" id="I9SS01"/>
<dbReference type="InterPro" id="IPR011050">
    <property type="entry name" value="Pectin_lyase_fold/virulence"/>
</dbReference>
<dbReference type="SUPFAM" id="SSF51126">
    <property type="entry name" value="Pectin lyase-like"/>
    <property type="match status" value="1"/>
</dbReference>
<dbReference type="PATRIC" id="fig|997887.3.peg.3706"/>
<accession>I9SS01</accession>
<name>I9SS01_9BACE</name>
<dbReference type="GeneID" id="93118032"/>
<dbReference type="RefSeq" id="WP_007481648.1">
    <property type="nucleotide sequence ID" value="NZ_JH724309.1"/>
</dbReference>
<evidence type="ECO:0000256" key="2">
    <source>
        <dbReference type="SAM" id="SignalP"/>
    </source>
</evidence>
<keyword evidence="4" id="KW-1185">Reference proteome</keyword>
<proteinExistence type="predicted"/>
<gene>
    <name evidence="3" type="ORF">HMPREF1071_03572</name>
</gene>
<evidence type="ECO:0008006" key="5">
    <source>
        <dbReference type="Google" id="ProtNLM"/>
    </source>
</evidence>
<comment type="caution">
    <text evidence="3">The sequence shown here is derived from an EMBL/GenBank/DDBJ whole genome shotgun (WGS) entry which is preliminary data.</text>
</comment>
<reference evidence="3 4" key="1">
    <citation type="submission" date="2012-02" db="EMBL/GenBank/DDBJ databases">
        <title>The Genome Sequence of Bacteroides salyersiae CL02T12C01.</title>
        <authorList>
            <consortium name="The Broad Institute Genome Sequencing Platform"/>
            <person name="Earl A."/>
            <person name="Ward D."/>
            <person name="Feldgarden M."/>
            <person name="Gevers D."/>
            <person name="Zitomersky N.L."/>
            <person name="Coyne M.J."/>
            <person name="Comstock L.E."/>
            <person name="Young S.K."/>
            <person name="Zeng Q."/>
            <person name="Gargeya S."/>
            <person name="Fitzgerald M."/>
            <person name="Haas B."/>
            <person name="Abouelleil A."/>
            <person name="Alvarado L."/>
            <person name="Arachchi H.M."/>
            <person name="Berlin A."/>
            <person name="Chapman S.B."/>
            <person name="Gearin G."/>
            <person name="Goldberg J."/>
            <person name="Griggs A."/>
            <person name="Gujja S."/>
            <person name="Hansen M."/>
            <person name="Heiman D."/>
            <person name="Howarth C."/>
            <person name="Larimer J."/>
            <person name="Lui A."/>
            <person name="MacDonald P.J.P."/>
            <person name="McCowen C."/>
            <person name="Montmayeur A."/>
            <person name="Murphy C."/>
            <person name="Neiman D."/>
            <person name="Pearson M."/>
            <person name="Priest M."/>
            <person name="Roberts A."/>
            <person name="Saif S."/>
            <person name="Shea T."/>
            <person name="Sisk P."/>
            <person name="Stolte C."/>
            <person name="Sykes S."/>
            <person name="Wortman J."/>
            <person name="Nusbaum C."/>
            <person name="Birren B."/>
        </authorList>
    </citation>
    <scope>NUCLEOTIDE SEQUENCE [LARGE SCALE GENOMIC DNA]</scope>
    <source>
        <strain evidence="3 4">CL02T12C01</strain>
    </source>
</reference>
<sequence length="478" mass="53053">MKRNPVYVLLFLLASLILFPACDDENFSADPSLALSFSQDTLRMDTILAGIGTSTHILKVYNRNKESLIISSIVLADAANSGFRINVDGMKGNSFYDVEIRSKDSLYVFIEATLAPQDSDEPVFRKDSIVFITNTNRQNVKLLAYGQDFVSLRQKEITQDTLISSARPIVIYDSLSVKEGARLTIGAGTRFYFHGKSSIQVHGQLVAEGTLEAPVVFRGDRTDKMFSNLPYDRLPGQWDGIRFHTSSYDNSLNFVDIHGGIYGIRCDSSAIDQKKLTLTNSVIRQVSGNGLEMTSCQASIGNCEISNAGKNCVSLLGGNYKFVHCTLANYYSWDIKQGVALALKNESGEIAYPIINAAFHNCIIAGSSNDEINGSRSDDSSIAFDYLFSHCLINSVEEKNDKIINVTWKKDDNFLLTDKRGEQLFDFQLTPKSAAINIGLSEDAQDFPLDLKGMPRTIDEAPDAGCYEWQEKEEEENE</sequence>
<organism evidence="3 4">
    <name type="scientific">Bacteroides salyersiae CL02T12C01</name>
    <dbReference type="NCBI Taxonomy" id="997887"/>
    <lineage>
        <taxon>Bacteria</taxon>
        <taxon>Pseudomonadati</taxon>
        <taxon>Bacteroidota</taxon>
        <taxon>Bacteroidia</taxon>
        <taxon>Bacteroidales</taxon>
        <taxon>Bacteroidaceae</taxon>
        <taxon>Bacteroides</taxon>
    </lineage>
</organism>
<keyword evidence="2" id="KW-0732">Signal</keyword>
<feature type="signal peptide" evidence="2">
    <location>
        <begin position="1"/>
        <end position="23"/>
    </location>
</feature>
<protein>
    <recommendedName>
        <fullName evidence="5">Right handed beta helix domain-containing protein</fullName>
    </recommendedName>
</protein>
<feature type="chain" id="PRO_5003725987" description="Right handed beta helix domain-containing protein" evidence="2">
    <location>
        <begin position="24"/>
        <end position="478"/>
    </location>
</feature>